<keyword evidence="3" id="KW-0175">Coiled coil</keyword>
<dbReference type="Proteomes" id="UP000248975">
    <property type="component" value="Unassembled WGS sequence"/>
</dbReference>
<feature type="domain" description="Multidrug resistance protein MdtA-like C-terminal permuted SH3" evidence="9">
    <location>
        <begin position="295"/>
        <end position="353"/>
    </location>
</feature>
<evidence type="ECO:0000259" key="8">
    <source>
        <dbReference type="Pfam" id="PF25944"/>
    </source>
</evidence>
<dbReference type="Pfam" id="PF25876">
    <property type="entry name" value="HH_MFP_RND"/>
    <property type="match status" value="1"/>
</dbReference>
<feature type="domain" description="Multidrug resistance protein MdtA-like alpha-helical hairpin" evidence="6">
    <location>
        <begin position="98"/>
        <end position="166"/>
    </location>
</feature>
<protein>
    <submittedName>
        <fullName evidence="10">Efflux RND transporter periplasmic adaptor subunit</fullName>
    </submittedName>
</protein>
<feature type="domain" description="Multidrug resistance protein MdtA-like barrel-sandwich hybrid" evidence="7">
    <location>
        <begin position="57"/>
        <end position="199"/>
    </location>
</feature>
<evidence type="ECO:0000256" key="5">
    <source>
        <dbReference type="SAM" id="SignalP"/>
    </source>
</evidence>
<comment type="subcellular location">
    <subcellularLocation>
        <location evidence="1">Cell envelope</location>
    </subcellularLocation>
</comment>
<dbReference type="InterPro" id="IPR058626">
    <property type="entry name" value="MdtA-like_b-barrel"/>
</dbReference>
<feature type="compositionally biased region" description="Low complexity" evidence="4">
    <location>
        <begin position="382"/>
        <end position="400"/>
    </location>
</feature>
<feature type="domain" description="Multidrug resistance protein MdtA-like beta-barrel" evidence="8">
    <location>
        <begin position="203"/>
        <end position="291"/>
    </location>
</feature>
<dbReference type="PANTHER" id="PTHR30158">
    <property type="entry name" value="ACRA/E-RELATED COMPONENT OF DRUG EFFLUX TRANSPORTER"/>
    <property type="match status" value="1"/>
</dbReference>
<dbReference type="Pfam" id="PF25967">
    <property type="entry name" value="RND-MFP_C"/>
    <property type="match status" value="1"/>
</dbReference>
<dbReference type="GO" id="GO:0022857">
    <property type="term" value="F:transmembrane transporter activity"/>
    <property type="evidence" value="ECO:0007669"/>
    <property type="project" value="InterPro"/>
</dbReference>
<feature type="region of interest" description="Disordered" evidence="4">
    <location>
        <begin position="382"/>
        <end position="406"/>
    </location>
</feature>
<dbReference type="SUPFAM" id="SSF111369">
    <property type="entry name" value="HlyD-like secretion proteins"/>
    <property type="match status" value="1"/>
</dbReference>
<evidence type="ECO:0000256" key="2">
    <source>
        <dbReference type="ARBA" id="ARBA00009477"/>
    </source>
</evidence>
<dbReference type="AlphaFoldDB" id="A0A2W5SL89"/>
<gene>
    <name evidence="10" type="ORF">DI533_05745</name>
</gene>
<evidence type="ECO:0000259" key="9">
    <source>
        <dbReference type="Pfam" id="PF25967"/>
    </source>
</evidence>
<dbReference type="EMBL" id="QFQS01000001">
    <property type="protein sequence ID" value="PZR00106.1"/>
    <property type="molecule type" value="Genomic_DNA"/>
</dbReference>
<evidence type="ECO:0000313" key="11">
    <source>
        <dbReference type="Proteomes" id="UP000248975"/>
    </source>
</evidence>
<feature type="signal peptide" evidence="5">
    <location>
        <begin position="1"/>
        <end position="24"/>
    </location>
</feature>
<dbReference type="InterPro" id="IPR006143">
    <property type="entry name" value="RND_pump_MFP"/>
</dbReference>
<keyword evidence="5" id="KW-0732">Signal</keyword>
<feature type="chain" id="PRO_5016039839" evidence="5">
    <location>
        <begin position="25"/>
        <end position="406"/>
    </location>
</feature>
<feature type="coiled-coil region" evidence="3">
    <location>
        <begin position="135"/>
        <end position="162"/>
    </location>
</feature>
<reference evidence="10 11" key="1">
    <citation type="submission" date="2017-08" db="EMBL/GenBank/DDBJ databases">
        <title>Infants hospitalized years apart are colonized by the same room-sourced microbial strains.</title>
        <authorList>
            <person name="Brooks B."/>
            <person name="Olm M.R."/>
            <person name="Firek B.A."/>
            <person name="Baker R."/>
            <person name="Thomas B.C."/>
            <person name="Morowitz M.J."/>
            <person name="Banfield J.F."/>
        </authorList>
    </citation>
    <scope>NUCLEOTIDE SEQUENCE [LARGE SCALE GENOMIC DNA]</scope>
    <source>
        <strain evidence="10">S2_003_000_R2_11</strain>
    </source>
</reference>
<dbReference type="Gene3D" id="2.40.420.20">
    <property type="match status" value="1"/>
</dbReference>
<comment type="similarity">
    <text evidence="2">Belongs to the membrane fusion protein (MFP) (TC 8.A.1) family.</text>
</comment>
<dbReference type="Pfam" id="PF25917">
    <property type="entry name" value="BSH_RND"/>
    <property type="match status" value="1"/>
</dbReference>
<dbReference type="PANTHER" id="PTHR30158:SF3">
    <property type="entry name" value="MULTIDRUG EFFLUX PUMP SUBUNIT ACRA-RELATED"/>
    <property type="match status" value="1"/>
</dbReference>
<dbReference type="InterPro" id="IPR058624">
    <property type="entry name" value="MdtA-like_HH"/>
</dbReference>
<dbReference type="Gene3D" id="1.10.287.470">
    <property type="entry name" value="Helix hairpin bin"/>
    <property type="match status" value="1"/>
</dbReference>
<dbReference type="InterPro" id="IPR058625">
    <property type="entry name" value="MdtA-like_BSH"/>
</dbReference>
<dbReference type="GO" id="GO:0046677">
    <property type="term" value="P:response to antibiotic"/>
    <property type="evidence" value="ECO:0007669"/>
    <property type="project" value="TreeGrafter"/>
</dbReference>
<comment type="caution">
    <text evidence="10">The sequence shown here is derived from an EMBL/GenBank/DDBJ whole genome shotgun (WGS) entry which is preliminary data.</text>
</comment>
<dbReference type="Pfam" id="PF25944">
    <property type="entry name" value="Beta-barrel_RND"/>
    <property type="match status" value="1"/>
</dbReference>
<dbReference type="GO" id="GO:0030313">
    <property type="term" value="C:cell envelope"/>
    <property type="evidence" value="ECO:0007669"/>
    <property type="project" value="UniProtKB-SubCell"/>
</dbReference>
<sequence>MLFRNSAVLPFVAGALLIASAAAAQQQMPPKQVGVIELHEQDVPRIVTLPGRAVAAEQAAIRPRVSGLVTEVLYRPGTQLKVGDPMFRIDATTYQANVTSAEANVASARAVASQARSAFERAQRLVGSGTTQAAVENALAAQEQAEAAIKSAEAALDIARAELDWTTITSPIDGMASISSVSVGDLVAASQTDAMATVTRLDPIEVDIFQPSSRILRVLDDIEAGRLKTNDTIQATLTLENGRTYEVSGSLYAPGFNVSTSTGAVDNRFRFQNPDSRLLPGMFVRGTIELGITHAILVSQSAATRDKTGRLTAWFIEDGKPVQRQLTEDGTYQNNWIVIDGVKEGDQLIVDGLMGLMAGMDVVTVPVEYDASGVVRKVPAAAPVDGAAPADPAAAPEAPATEQKSE</sequence>
<evidence type="ECO:0000256" key="3">
    <source>
        <dbReference type="SAM" id="Coils"/>
    </source>
</evidence>
<organism evidence="10 11">
    <name type="scientific">Cereibacter sphaeroides</name>
    <name type="common">Rhodobacter sphaeroides</name>
    <dbReference type="NCBI Taxonomy" id="1063"/>
    <lineage>
        <taxon>Bacteria</taxon>
        <taxon>Pseudomonadati</taxon>
        <taxon>Pseudomonadota</taxon>
        <taxon>Alphaproteobacteria</taxon>
        <taxon>Rhodobacterales</taxon>
        <taxon>Paracoccaceae</taxon>
        <taxon>Cereibacter</taxon>
    </lineage>
</organism>
<dbReference type="Gene3D" id="2.40.30.170">
    <property type="match status" value="1"/>
</dbReference>
<proteinExistence type="inferred from homology"/>
<dbReference type="InterPro" id="IPR058627">
    <property type="entry name" value="MdtA-like_C"/>
</dbReference>
<name>A0A2W5SL89_CERSP</name>
<evidence type="ECO:0000259" key="7">
    <source>
        <dbReference type="Pfam" id="PF25917"/>
    </source>
</evidence>
<evidence type="ECO:0000259" key="6">
    <source>
        <dbReference type="Pfam" id="PF25876"/>
    </source>
</evidence>
<evidence type="ECO:0000256" key="1">
    <source>
        <dbReference type="ARBA" id="ARBA00004196"/>
    </source>
</evidence>
<accession>A0A2W5SL89</accession>
<dbReference type="Gene3D" id="2.40.50.100">
    <property type="match status" value="1"/>
</dbReference>
<evidence type="ECO:0000313" key="10">
    <source>
        <dbReference type="EMBL" id="PZR00106.1"/>
    </source>
</evidence>
<dbReference type="NCBIfam" id="TIGR01730">
    <property type="entry name" value="RND_mfp"/>
    <property type="match status" value="1"/>
</dbReference>
<evidence type="ECO:0000256" key="4">
    <source>
        <dbReference type="SAM" id="MobiDB-lite"/>
    </source>
</evidence>
<dbReference type="GO" id="GO:0005886">
    <property type="term" value="C:plasma membrane"/>
    <property type="evidence" value="ECO:0007669"/>
    <property type="project" value="TreeGrafter"/>
</dbReference>